<organism evidence="1 2">
    <name type="scientific">Winogradskyella echinorum</name>
    <dbReference type="NCBI Taxonomy" id="538189"/>
    <lineage>
        <taxon>Bacteria</taxon>
        <taxon>Pseudomonadati</taxon>
        <taxon>Bacteroidota</taxon>
        <taxon>Flavobacteriia</taxon>
        <taxon>Flavobacteriales</taxon>
        <taxon>Flavobacteriaceae</taxon>
        <taxon>Winogradskyella</taxon>
    </lineage>
</organism>
<gene>
    <name evidence="1" type="ORF">H6H04_16265</name>
</gene>
<protein>
    <recommendedName>
        <fullName evidence="3">DUF4390 domain-containing protein</fullName>
    </recommendedName>
</protein>
<evidence type="ECO:0008006" key="3">
    <source>
        <dbReference type="Google" id="ProtNLM"/>
    </source>
</evidence>
<dbReference type="EMBL" id="JACOME010000007">
    <property type="protein sequence ID" value="MBC3847951.1"/>
    <property type="molecule type" value="Genomic_DNA"/>
</dbReference>
<sequence>MRNILGLLLILVIAFTSCEGRKTQNQALSESIEEFNKKVTLQVDVYEPETYVEQEVDTLFSNGFHIKIKAYTDMTNSVLFTKIKDTINYQTYYRQFKINVLVEKEGKVIYKQEFSKSKMNTELGYLPNLNSGSPIYNFYKHAVLKSIQIDEELSTEDAVFIDIAYAIPNQDYIDWQKLKIDKSGKAIFTSI</sequence>
<name>A0ABR6Y5C5_9FLAO</name>
<comment type="caution">
    <text evidence="1">The sequence shown here is derived from an EMBL/GenBank/DDBJ whole genome shotgun (WGS) entry which is preliminary data.</text>
</comment>
<dbReference type="RefSeq" id="WP_186847052.1">
    <property type="nucleotide sequence ID" value="NZ_JACOME010000007.1"/>
</dbReference>
<reference evidence="1 2" key="1">
    <citation type="submission" date="2020-08" db="EMBL/GenBank/DDBJ databases">
        <title>Winogradskyella ouciana sp. nov., isolated from the hadal seawater of the Mariana Trench.</title>
        <authorList>
            <person name="He X."/>
        </authorList>
    </citation>
    <scope>NUCLEOTIDE SEQUENCE [LARGE SCALE GENOMIC DNA]</scope>
    <source>
        <strain evidence="1 2">KCTC 22026</strain>
    </source>
</reference>
<dbReference type="PROSITE" id="PS51257">
    <property type="entry name" value="PROKAR_LIPOPROTEIN"/>
    <property type="match status" value="1"/>
</dbReference>
<evidence type="ECO:0000313" key="1">
    <source>
        <dbReference type="EMBL" id="MBC3847951.1"/>
    </source>
</evidence>
<evidence type="ECO:0000313" key="2">
    <source>
        <dbReference type="Proteomes" id="UP000607435"/>
    </source>
</evidence>
<dbReference type="Proteomes" id="UP000607435">
    <property type="component" value="Unassembled WGS sequence"/>
</dbReference>
<keyword evidence="2" id="KW-1185">Reference proteome</keyword>
<proteinExistence type="predicted"/>
<accession>A0ABR6Y5C5</accession>